<keyword evidence="8" id="KW-1185">Reference proteome</keyword>
<accession>A0A4Z0D7I4</accession>
<dbReference type="Gene3D" id="1.10.443.10">
    <property type="entry name" value="Intergrase catalytic core"/>
    <property type="match status" value="1"/>
</dbReference>
<dbReference type="InterPro" id="IPR028259">
    <property type="entry name" value="AP2-like_int_N"/>
</dbReference>
<dbReference type="Pfam" id="PF00589">
    <property type="entry name" value="Phage_integrase"/>
    <property type="match status" value="1"/>
</dbReference>
<reference evidence="7 9" key="1">
    <citation type="submission" date="2019-03" db="EMBL/GenBank/DDBJ databases">
        <title>Vagococcus sp. was isolated fron gut of Carduelis flavirostris.</title>
        <authorList>
            <person name="Ge Y."/>
        </authorList>
    </citation>
    <scope>NUCLEOTIDE SEQUENCE [LARGE SCALE GENOMIC DNA]</scope>
    <source>
        <strain evidence="7 9">CF-210</strain>
    </source>
</reference>
<gene>
    <name evidence="7" type="ORF">E4031_05565</name>
    <name evidence="6" type="ORF">E4Z98_07525</name>
</gene>
<keyword evidence="4" id="KW-0233">DNA recombination</keyword>
<dbReference type="Gene3D" id="1.10.150.130">
    <property type="match status" value="1"/>
</dbReference>
<proteinExistence type="inferred from homology"/>
<dbReference type="SUPFAM" id="SSF56349">
    <property type="entry name" value="DNA breaking-rejoining enzymes"/>
    <property type="match status" value="1"/>
</dbReference>
<evidence type="ECO:0000313" key="9">
    <source>
        <dbReference type="Proteomes" id="UP000297725"/>
    </source>
</evidence>
<dbReference type="EMBL" id="SRHU01000023">
    <property type="protein sequence ID" value="TFZ40851.1"/>
    <property type="molecule type" value="Genomic_DNA"/>
</dbReference>
<evidence type="ECO:0000256" key="2">
    <source>
        <dbReference type="ARBA" id="ARBA00022908"/>
    </source>
</evidence>
<evidence type="ECO:0000313" key="6">
    <source>
        <dbReference type="EMBL" id="QCA29171.1"/>
    </source>
</evidence>
<evidence type="ECO:0000313" key="8">
    <source>
        <dbReference type="Proteomes" id="UP000296883"/>
    </source>
</evidence>
<dbReference type="Proteomes" id="UP000297725">
    <property type="component" value="Unassembled WGS sequence"/>
</dbReference>
<keyword evidence="2" id="KW-0229">DNA integration</keyword>
<accession>A0A7Z1YAF4</accession>
<dbReference type="InterPro" id="IPR004107">
    <property type="entry name" value="Integrase_SAM-like_N"/>
</dbReference>
<feature type="domain" description="Tyr recombinase" evidence="5">
    <location>
        <begin position="174"/>
        <end position="381"/>
    </location>
</feature>
<dbReference type="GO" id="GO:0003677">
    <property type="term" value="F:DNA binding"/>
    <property type="evidence" value="ECO:0007669"/>
    <property type="project" value="UniProtKB-KW"/>
</dbReference>
<dbReference type="PANTHER" id="PTHR30629">
    <property type="entry name" value="PROPHAGE INTEGRASE"/>
    <property type="match status" value="1"/>
</dbReference>
<name>A0A4Z0D7I4_9ENTE</name>
<dbReference type="KEGG" id="vac:E4Z98_07525"/>
<dbReference type="OrthoDB" id="9803188at2"/>
<dbReference type="Pfam" id="PF14659">
    <property type="entry name" value="Phage_int_SAM_3"/>
    <property type="match status" value="1"/>
</dbReference>
<reference evidence="6 8" key="2">
    <citation type="journal article" date="2020" name="Int. J. Syst. Evol. Microbiol.">
        <title>Vagococcus xieshaowenii sp. nov., isolated from snow finch (Montifringilla taczanowskii) cloacal content.</title>
        <authorList>
            <person name="Ge Y."/>
            <person name="Yang J."/>
            <person name="Lai X.H."/>
            <person name="Zhang G."/>
            <person name="Jin D."/>
            <person name="Lu S."/>
            <person name="Wang B."/>
            <person name="Huang Y."/>
            <person name="Huang Y."/>
            <person name="Ren Z."/>
            <person name="Zhang X."/>
            <person name="Xu J."/>
        </authorList>
    </citation>
    <scope>NUCLEOTIDE SEQUENCE [LARGE SCALE GENOMIC DNA]</scope>
    <source>
        <strain evidence="6">Personal::cf-49</strain>
        <strain evidence="8">personal::cf-49</strain>
    </source>
</reference>
<dbReference type="InterPro" id="IPR013762">
    <property type="entry name" value="Integrase-like_cat_sf"/>
</dbReference>
<keyword evidence="3" id="KW-0238">DNA-binding</keyword>
<dbReference type="InterPro" id="IPR010998">
    <property type="entry name" value="Integrase_recombinase_N"/>
</dbReference>
<evidence type="ECO:0000256" key="4">
    <source>
        <dbReference type="ARBA" id="ARBA00023172"/>
    </source>
</evidence>
<dbReference type="PROSITE" id="PS51898">
    <property type="entry name" value="TYR_RECOMBINASE"/>
    <property type="match status" value="1"/>
</dbReference>
<evidence type="ECO:0000313" key="7">
    <source>
        <dbReference type="EMBL" id="TFZ40851.1"/>
    </source>
</evidence>
<comment type="similarity">
    <text evidence="1">Belongs to the 'phage' integrase family.</text>
</comment>
<sequence length="404" mass="47091">MATIKKYTKSNGEAAYMFNMYVGVDPLTGKKKRTTRRGFKTQKEAKLALARLELEIEEEGLKQVTNLTYQELYALWFDQYKQTVKESTWATTASEFKHHILPSFKDMRVNSINMSICQKIANNWALNKPNRYRRFIHYASLVFKYGLQTRVLKDNPMDQITMPKPQETFSDEEETENFFSREELLFFLDFVKENFSTDRYLFFHLLAFTGIRKGEALALNWSDIDFKEKQLSIVKTLAVGEKGRLMINTPKTKNSIRKITLDDDTLFFLKKWRQEQQSVLNRISNTLSLSQLVFPGVTNDLLQPNIPTEWIQTIYRHLKKNGHDDFKRITVHGFRHTHCSLLFEAGVSIKEVQVRLGHSNIKTTLNIYTHLTQEVKAETANTFANFMKNESRGIQKGIQKGSSH</sequence>
<evidence type="ECO:0000256" key="1">
    <source>
        <dbReference type="ARBA" id="ARBA00008857"/>
    </source>
</evidence>
<dbReference type="InterPro" id="IPR002104">
    <property type="entry name" value="Integrase_catalytic"/>
</dbReference>
<dbReference type="CDD" id="cd01189">
    <property type="entry name" value="INT_ICEBs1_C_like"/>
    <property type="match status" value="1"/>
</dbReference>
<organism evidence="6 8">
    <name type="scientific">Vagococcus xieshaowenii</name>
    <dbReference type="NCBI Taxonomy" id="2562451"/>
    <lineage>
        <taxon>Bacteria</taxon>
        <taxon>Bacillati</taxon>
        <taxon>Bacillota</taxon>
        <taxon>Bacilli</taxon>
        <taxon>Lactobacillales</taxon>
        <taxon>Enterococcaceae</taxon>
        <taxon>Vagococcus</taxon>
    </lineage>
</organism>
<dbReference type="RefSeq" id="WP_135254457.1">
    <property type="nucleotide sequence ID" value="NZ_CP038865.1"/>
</dbReference>
<evidence type="ECO:0000259" key="5">
    <source>
        <dbReference type="PROSITE" id="PS51898"/>
    </source>
</evidence>
<dbReference type="GO" id="GO:0006310">
    <property type="term" value="P:DNA recombination"/>
    <property type="evidence" value="ECO:0007669"/>
    <property type="project" value="UniProtKB-KW"/>
</dbReference>
<dbReference type="PANTHER" id="PTHR30629:SF2">
    <property type="entry name" value="PROPHAGE INTEGRASE INTS-RELATED"/>
    <property type="match status" value="1"/>
</dbReference>
<evidence type="ECO:0000256" key="3">
    <source>
        <dbReference type="ARBA" id="ARBA00023125"/>
    </source>
</evidence>
<dbReference type="AlphaFoldDB" id="A0A4Z0D7I4"/>
<dbReference type="InterPro" id="IPR050808">
    <property type="entry name" value="Phage_Integrase"/>
</dbReference>
<protein>
    <submittedName>
        <fullName evidence="6">Site-specific integrase</fullName>
    </submittedName>
</protein>
<dbReference type="EMBL" id="CP038865">
    <property type="protein sequence ID" value="QCA29171.1"/>
    <property type="molecule type" value="Genomic_DNA"/>
</dbReference>
<dbReference type="InterPro" id="IPR011010">
    <property type="entry name" value="DNA_brk_join_enz"/>
</dbReference>
<dbReference type="Pfam" id="PF14657">
    <property type="entry name" value="Arm-DNA-bind_4"/>
    <property type="match status" value="1"/>
</dbReference>
<dbReference type="Proteomes" id="UP000296883">
    <property type="component" value="Chromosome"/>
</dbReference>
<dbReference type="GO" id="GO:0015074">
    <property type="term" value="P:DNA integration"/>
    <property type="evidence" value="ECO:0007669"/>
    <property type="project" value="UniProtKB-KW"/>
</dbReference>